<dbReference type="RefSeq" id="WP_175174529.1">
    <property type="nucleotide sequence ID" value="NZ_CADIJX010000002.1"/>
</dbReference>
<name>A0A6S6ZEG8_9BURK</name>
<gene>
    <name evidence="2" type="ORF">LMG3431_02253</name>
</gene>
<evidence type="ECO:0008006" key="4">
    <source>
        <dbReference type="Google" id="ProtNLM"/>
    </source>
</evidence>
<sequence>MRFWANLIGYQIVWFAAVIGASRGSPWPGLTLAAVFVLGQAWISANRRADLRLVAVALCCGVALDGVLAAGGWARYAASWPALPVGGAPVWILALWASFAMTFNHSLRYLRDRPALGALLGLAGGPLAYWGAGKTWGAIQFAEPVWRGLAWLALGWALAMFLLCKLAGRWDRHSRLRASLAAGAAR</sequence>
<feature type="transmembrane region" description="Helical" evidence="1">
    <location>
        <begin position="51"/>
        <end position="74"/>
    </location>
</feature>
<keyword evidence="3" id="KW-1185">Reference proteome</keyword>
<feature type="transmembrane region" description="Helical" evidence="1">
    <location>
        <begin position="144"/>
        <end position="167"/>
    </location>
</feature>
<evidence type="ECO:0000313" key="3">
    <source>
        <dbReference type="Proteomes" id="UP000494108"/>
    </source>
</evidence>
<reference evidence="2 3" key="1">
    <citation type="submission" date="2020-04" db="EMBL/GenBank/DDBJ databases">
        <authorList>
            <person name="De Canck E."/>
        </authorList>
    </citation>
    <scope>NUCLEOTIDE SEQUENCE [LARGE SCALE GENOMIC DNA]</scope>
    <source>
        <strain evidence="2 3">LMG 3431</strain>
    </source>
</reference>
<protein>
    <recommendedName>
        <fullName evidence="4">DUF2878 domain-containing protein</fullName>
    </recommendedName>
</protein>
<feature type="transmembrane region" description="Helical" evidence="1">
    <location>
        <begin position="12"/>
        <end position="39"/>
    </location>
</feature>
<evidence type="ECO:0000256" key="1">
    <source>
        <dbReference type="SAM" id="Phobius"/>
    </source>
</evidence>
<feature type="transmembrane region" description="Helical" evidence="1">
    <location>
        <begin position="115"/>
        <end position="132"/>
    </location>
</feature>
<organism evidence="2 3">
    <name type="scientific">Achromobacter pestifer</name>
    <dbReference type="NCBI Taxonomy" id="1353889"/>
    <lineage>
        <taxon>Bacteria</taxon>
        <taxon>Pseudomonadati</taxon>
        <taxon>Pseudomonadota</taxon>
        <taxon>Betaproteobacteria</taxon>
        <taxon>Burkholderiales</taxon>
        <taxon>Alcaligenaceae</taxon>
        <taxon>Achromobacter</taxon>
    </lineage>
</organism>
<keyword evidence="1" id="KW-0812">Transmembrane</keyword>
<dbReference type="Proteomes" id="UP000494108">
    <property type="component" value="Unassembled WGS sequence"/>
</dbReference>
<keyword evidence="1" id="KW-1133">Transmembrane helix</keyword>
<dbReference type="InterPro" id="IPR021306">
    <property type="entry name" value="DUF2878"/>
</dbReference>
<dbReference type="AlphaFoldDB" id="A0A6S6ZEG8"/>
<dbReference type="Pfam" id="PF11086">
    <property type="entry name" value="DUF2878"/>
    <property type="match status" value="1"/>
</dbReference>
<evidence type="ECO:0000313" key="2">
    <source>
        <dbReference type="EMBL" id="CAB3642701.1"/>
    </source>
</evidence>
<accession>A0A6S6ZEG8</accession>
<dbReference type="EMBL" id="CADIJX010000002">
    <property type="protein sequence ID" value="CAB3642701.1"/>
    <property type="molecule type" value="Genomic_DNA"/>
</dbReference>
<keyword evidence="1" id="KW-0472">Membrane</keyword>
<proteinExistence type="predicted"/>
<feature type="transmembrane region" description="Helical" evidence="1">
    <location>
        <begin position="80"/>
        <end position="103"/>
    </location>
</feature>